<dbReference type="Proteomes" id="UP000218267">
    <property type="component" value="Chromosome"/>
</dbReference>
<dbReference type="PANTHER" id="PTHR11560">
    <property type="entry name" value="39S RIBOSOMAL PROTEIN L10, MITOCHONDRIAL"/>
    <property type="match status" value="1"/>
</dbReference>
<dbReference type="GO" id="GO:0006412">
    <property type="term" value="P:translation"/>
    <property type="evidence" value="ECO:0007669"/>
    <property type="project" value="UniProtKB-UniRule"/>
</dbReference>
<evidence type="ECO:0000256" key="1">
    <source>
        <dbReference type="ARBA" id="ARBA00002633"/>
    </source>
</evidence>
<evidence type="ECO:0000313" key="7">
    <source>
        <dbReference type="EMBL" id="BAX80915.1"/>
    </source>
</evidence>
<name>A0A1Y1CKQ5_9BACT</name>
<dbReference type="OrthoDB" id="1523686at2"/>
<dbReference type="InterPro" id="IPR022973">
    <property type="entry name" value="Ribosomal_uL10_bac"/>
</dbReference>
<keyword evidence="6" id="KW-0694">RNA-binding</keyword>
<dbReference type="NCBIfam" id="NF000955">
    <property type="entry name" value="PRK00099.1-1"/>
    <property type="match status" value="1"/>
</dbReference>
<reference evidence="8" key="2">
    <citation type="journal article" date="2020" name="Antonie Van Leeuwenhoek">
        <title>Labilibaculum antarcticum sp. nov., a novel facultative anaerobic, psychrotorelant bacterium isolated from marine sediment of Antarctica.</title>
        <authorList>
            <person name="Watanabe M."/>
            <person name="Kojima H."/>
            <person name="Fukui M."/>
        </authorList>
    </citation>
    <scope>NUCLEOTIDE SEQUENCE [LARGE SCALE GENOMIC DNA]</scope>
    <source>
        <strain evidence="8">SPP2</strain>
    </source>
</reference>
<dbReference type="SUPFAM" id="SSF160369">
    <property type="entry name" value="Ribosomal protein L10-like"/>
    <property type="match status" value="1"/>
</dbReference>
<dbReference type="GO" id="GO:0005840">
    <property type="term" value="C:ribosome"/>
    <property type="evidence" value="ECO:0007669"/>
    <property type="project" value="UniProtKB-KW"/>
</dbReference>
<protein>
    <recommendedName>
        <fullName evidence="5 6">Large ribosomal subunit protein uL10</fullName>
    </recommendedName>
</protein>
<accession>A0A1Y1CKQ5</accession>
<dbReference type="CDD" id="cd05797">
    <property type="entry name" value="Ribosomal_L10"/>
    <property type="match status" value="1"/>
</dbReference>
<comment type="similarity">
    <text evidence="2 6">Belongs to the universal ribosomal protein uL10 family.</text>
</comment>
<sequence>MKREQKIQIIDSLTEEINASNHLYLTDISDMSADKTSTLRRVCFEKDVKLIVVKNTLLRIALEKAEGDFEGLNVALKGSTSLMLSETGNSPAKLIKEFRKGHDKPILKAAFVEQSLYIGDNELDALCSIKSKEELIGDIVAALQSPIKNVISSLESGKNIIAGVVKTLSEKE</sequence>
<keyword evidence="6" id="KW-0699">rRNA-binding</keyword>
<evidence type="ECO:0000313" key="8">
    <source>
        <dbReference type="Proteomes" id="UP000218267"/>
    </source>
</evidence>
<evidence type="ECO:0000256" key="3">
    <source>
        <dbReference type="ARBA" id="ARBA00022980"/>
    </source>
</evidence>
<dbReference type="KEGG" id="mbas:ALGA_2602"/>
<dbReference type="HAMAP" id="MF_00362">
    <property type="entry name" value="Ribosomal_uL10"/>
    <property type="match status" value="1"/>
</dbReference>
<keyword evidence="8" id="KW-1185">Reference proteome</keyword>
<dbReference type="Gene3D" id="3.30.70.1730">
    <property type="match status" value="1"/>
</dbReference>
<evidence type="ECO:0000256" key="5">
    <source>
        <dbReference type="ARBA" id="ARBA00035202"/>
    </source>
</evidence>
<evidence type="ECO:0000256" key="4">
    <source>
        <dbReference type="ARBA" id="ARBA00023274"/>
    </source>
</evidence>
<evidence type="ECO:0000256" key="6">
    <source>
        <dbReference type="HAMAP-Rule" id="MF_00362"/>
    </source>
</evidence>
<keyword evidence="4 6" id="KW-0687">Ribonucleoprotein</keyword>
<organism evidence="7 8">
    <name type="scientific">Labilibaculum antarcticum</name>
    <dbReference type="NCBI Taxonomy" id="1717717"/>
    <lineage>
        <taxon>Bacteria</taxon>
        <taxon>Pseudomonadati</taxon>
        <taxon>Bacteroidota</taxon>
        <taxon>Bacteroidia</taxon>
        <taxon>Marinilabiliales</taxon>
        <taxon>Marinifilaceae</taxon>
        <taxon>Labilibaculum</taxon>
    </lineage>
</organism>
<dbReference type="InterPro" id="IPR043141">
    <property type="entry name" value="Ribosomal_uL10-like_sf"/>
</dbReference>
<dbReference type="RefSeq" id="WP_096429752.1">
    <property type="nucleotide sequence ID" value="NZ_AP018042.1"/>
</dbReference>
<proteinExistence type="inferred from homology"/>
<reference evidence="7 8" key="1">
    <citation type="journal article" date="2018" name="Mar. Genomics">
        <title>Complete genome sequence of Marinifilaceae bacterium strain SPP2, isolated from the Antarctic marine sediment.</title>
        <authorList>
            <person name="Watanabe M."/>
            <person name="Kojima H."/>
            <person name="Fukui M."/>
        </authorList>
    </citation>
    <scope>NUCLEOTIDE SEQUENCE [LARGE SCALE GENOMIC DNA]</scope>
    <source>
        <strain evidence="7 8">SPP2</strain>
    </source>
</reference>
<dbReference type="EMBL" id="AP018042">
    <property type="protein sequence ID" value="BAX80915.1"/>
    <property type="molecule type" value="Genomic_DNA"/>
</dbReference>
<dbReference type="GO" id="GO:0070180">
    <property type="term" value="F:large ribosomal subunit rRNA binding"/>
    <property type="evidence" value="ECO:0007669"/>
    <property type="project" value="UniProtKB-UniRule"/>
</dbReference>
<evidence type="ECO:0000256" key="2">
    <source>
        <dbReference type="ARBA" id="ARBA00008889"/>
    </source>
</evidence>
<gene>
    <name evidence="6" type="primary">rplJ</name>
    <name evidence="7" type="ORF">ALGA_2602</name>
</gene>
<dbReference type="InterPro" id="IPR047865">
    <property type="entry name" value="Ribosomal_uL10_bac_type"/>
</dbReference>
<comment type="subunit">
    <text evidence="6">Part of the ribosomal stalk of the 50S ribosomal subunit. The N-terminus interacts with L11 and the large rRNA to form the base of the stalk. The C-terminus forms an elongated spine to which L12 dimers bind in a sequential fashion forming a multimeric L10(L12)X complex.</text>
</comment>
<dbReference type="InterPro" id="IPR001790">
    <property type="entry name" value="Ribosomal_uL10"/>
</dbReference>
<comment type="function">
    <text evidence="1 6">Forms part of the ribosomal stalk, playing a central role in the interaction of the ribosome with GTP-bound translation factors.</text>
</comment>
<keyword evidence="3 6" id="KW-0689">Ribosomal protein</keyword>
<dbReference type="AlphaFoldDB" id="A0A1Y1CKQ5"/>
<dbReference type="Pfam" id="PF00466">
    <property type="entry name" value="Ribosomal_L10"/>
    <property type="match status" value="1"/>
</dbReference>
<dbReference type="GO" id="GO:1990904">
    <property type="term" value="C:ribonucleoprotein complex"/>
    <property type="evidence" value="ECO:0007669"/>
    <property type="project" value="UniProtKB-KW"/>
</dbReference>